<name>A0AAJ7FUE1_CEPCN</name>
<proteinExistence type="predicted"/>
<gene>
    <name evidence="4" type="primary">LOC107274290</name>
</gene>
<dbReference type="Proteomes" id="UP000694920">
    <property type="component" value="Unplaced"/>
</dbReference>
<dbReference type="AlphaFoldDB" id="A0AAJ7FUE1"/>
<evidence type="ECO:0000313" key="3">
    <source>
        <dbReference type="Proteomes" id="UP000694920"/>
    </source>
</evidence>
<feature type="signal peptide" evidence="2">
    <location>
        <begin position="1"/>
        <end position="32"/>
    </location>
</feature>
<dbReference type="GeneID" id="107274290"/>
<protein>
    <submittedName>
        <fullName evidence="4">Uncharacterized protein LOC107274290</fullName>
    </submittedName>
</protein>
<keyword evidence="2" id="KW-0732">Signal</keyword>
<keyword evidence="3" id="KW-1185">Reference proteome</keyword>
<feature type="compositionally biased region" description="Polar residues" evidence="1">
    <location>
        <begin position="805"/>
        <end position="822"/>
    </location>
</feature>
<evidence type="ECO:0000256" key="2">
    <source>
        <dbReference type="SAM" id="SignalP"/>
    </source>
</evidence>
<feature type="chain" id="PRO_5042594615" evidence="2">
    <location>
        <begin position="33"/>
        <end position="1166"/>
    </location>
</feature>
<feature type="region of interest" description="Disordered" evidence="1">
    <location>
        <begin position="803"/>
        <end position="822"/>
    </location>
</feature>
<dbReference type="KEGG" id="ccin:107274290"/>
<accession>A0AAJ7FUE1</accession>
<dbReference type="RefSeq" id="XP_015608777.1">
    <property type="nucleotide sequence ID" value="XM_015753291.2"/>
</dbReference>
<organism evidence="3 4">
    <name type="scientific">Cephus cinctus</name>
    <name type="common">Wheat stem sawfly</name>
    <dbReference type="NCBI Taxonomy" id="211228"/>
    <lineage>
        <taxon>Eukaryota</taxon>
        <taxon>Metazoa</taxon>
        <taxon>Ecdysozoa</taxon>
        <taxon>Arthropoda</taxon>
        <taxon>Hexapoda</taxon>
        <taxon>Insecta</taxon>
        <taxon>Pterygota</taxon>
        <taxon>Neoptera</taxon>
        <taxon>Endopterygota</taxon>
        <taxon>Hymenoptera</taxon>
        <taxon>Cephoidea</taxon>
        <taxon>Cephidae</taxon>
        <taxon>Cephus</taxon>
    </lineage>
</organism>
<evidence type="ECO:0000313" key="4">
    <source>
        <dbReference type="RefSeq" id="XP_015608777.1"/>
    </source>
</evidence>
<sequence>MSAREMLVQGGRFYRMLIHAVLLLLILNVVRGIDYDSFRNDEEPKMIKRRNNRPLRRYLENELNETPDYKNTYTVQEGTEVLLHFGTLLRYQMLDVLGSIIFEHYEDFSLRQVEALFRIYDETMKRKYNIFEIVPSVLKYRDLRPSSLCKYIHLHVRTCLKETARNCMKLRKHDQAKLRTQFAGALNYTNYVYKKGRLHELYPDVFFMNMIVRHLQQGMLTLNDKLLAGLLNHIQYDEYDERVREAEKQTVRHLLSSRYATRRNNTRRSLSAFQVSRFYAIAPLVRYYLQVNWHTFPEPIAHKVHFLAQHVIKHVGSINSNIELLGTVYEGNIFHLKYLFDLVIPSDIVDPDVASAKDYLLRKVTALRIVDKFLRIEKYQQSGPEQLFMETMQQLMDIGFAKDIAMALHVHAQFWHRSVVVESLKDLLLLFDAYENLRTVTEHKRFILVIDSIRERLWNAKNVTIDIICNNPRACLRLGLEVVLKCDLVSVEIKNWILLYFDFVNNRGSLMLEVCNGPRENIWTTASTSLAATKPTTSVERLATAKVMKTMTQLSTVTTESEKIAPEAEITSAPTTESVEIVPEAGITSAPTTESVEIVPEAEITSAPTTESVEIVQEPEITSAPTTESVEEMTDVTIITTEIPTKTPVVAIGTNVISTTTTSKSYVVTTPAPVVTKPQLTTTELPIIIETTTAENPITEPPSIVTTYDQEETIIPDMAHHDTIQPIVDREKIAGEAVTVTLPTTDGIETTTTNCTTTEKTKTTITLTAVPIGSTTSPLIVANKTSKPVRHEETLLKETIEITEQSSEASSKGVTTTNPPSVTISVTPSTIKKIVKPIPAKAETPRPTEVVNVTSGISKVIDIDNNATKLFTPKLNKAVLATTKASCEDSGNCSDECSDENCSGSEGCVGPNCPAECSGEDCSCADCETEESKECVGPQCQPPVVGCPGGDCNADSSSEECAEGKNCQNDSSSCSGDDCSKSESAECTSGDCMKIPSNQIKQNTDVPKNKDVVVMCHNRNPHHQRKKKRMQKMQRKIVNQKSPSTLHSLIPVNITDKNGKDLSLLKPLTKPVYFEPVYNPWHSNRPSYPARPLYPLYPPMRGHPASFYADISGNLNKNHNKNTNINQNWNYVQLRRHQVHDVPEMQEHNISPVVRVSHHLDSYPDK</sequence>
<reference evidence="4" key="1">
    <citation type="submission" date="2025-08" db="UniProtKB">
        <authorList>
            <consortium name="RefSeq"/>
        </authorList>
    </citation>
    <scope>IDENTIFICATION</scope>
</reference>
<evidence type="ECO:0000256" key="1">
    <source>
        <dbReference type="SAM" id="MobiDB-lite"/>
    </source>
</evidence>